<dbReference type="SUPFAM" id="SSF57716">
    <property type="entry name" value="Glucocorticoid receptor-like (DNA-binding domain)"/>
    <property type="match status" value="1"/>
</dbReference>
<protein>
    <submittedName>
        <fullName evidence="5">Transcriptional regulator, TraR/DksA family</fullName>
    </submittedName>
</protein>
<evidence type="ECO:0000313" key="5">
    <source>
        <dbReference type="EMBL" id="SDI53057.1"/>
    </source>
</evidence>
<dbReference type="GO" id="GO:0008270">
    <property type="term" value="F:zinc ion binding"/>
    <property type="evidence" value="ECO:0007669"/>
    <property type="project" value="UniProtKB-KW"/>
</dbReference>
<dbReference type="EMBL" id="FNCY01000021">
    <property type="protein sequence ID" value="SDI53057.1"/>
    <property type="molecule type" value="Genomic_DNA"/>
</dbReference>
<organism evidence="5 6">
    <name type="scientific">Propionivibrio dicarboxylicus</name>
    <dbReference type="NCBI Taxonomy" id="83767"/>
    <lineage>
        <taxon>Bacteria</taxon>
        <taxon>Pseudomonadati</taxon>
        <taxon>Pseudomonadota</taxon>
        <taxon>Betaproteobacteria</taxon>
        <taxon>Rhodocyclales</taxon>
        <taxon>Rhodocyclaceae</taxon>
        <taxon>Propionivibrio</taxon>
    </lineage>
</organism>
<dbReference type="STRING" id="83767.SAMN05660652_03594"/>
<dbReference type="Gene3D" id="1.20.120.910">
    <property type="entry name" value="DksA, coiled-coil domain"/>
    <property type="match status" value="1"/>
</dbReference>
<feature type="domain" description="Zinc finger DksA/TraR C4-type" evidence="4">
    <location>
        <begin position="41"/>
        <end position="70"/>
    </location>
</feature>
<evidence type="ECO:0000256" key="2">
    <source>
        <dbReference type="ARBA" id="ARBA00022771"/>
    </source>
</evidence>
<keyword evidence="6" id="KW-1185">Reference proteome</keyword>
<dbReference type="PANTHER" id="PTHR38777">
    <property type="entry name" value="FELS-2 PROPHAGE PROTEIN"/>
    <property type="match status" value="1"/>
</dbReference>
<gene>
    <name evidence="5" type="ORF">SAMN05660652_03594</name>
</gene>
<evidence type="ECO:0000259" key="4">
    <source>
        <dbReference type="Pfam" id="PF01258"/>
    </source>
</evidence>
<keyword evidence="3" id="KW-0862">Zinc</keyword>
<dbReference type="RefSeq" id="WP_218122807.1">
    <property type="nucleotide sequence ID" value="NZ_FNCY01000021.1"/>
</dbReference>
<dbReference type="Pfam" id="PF01258">
    <property type="entry name" value="zf-dskA_traR"/>
    <property type="match status" value="1"/>
</dbReference>
<proteinExistence type="predicted"/>
<reference evidence="5 6" key="1">
    <citation type="submission" date="2016-10" db="EMBL/GenBank/DDBJ databases">
        <authorList>
            <person name="de Groot N.N."/>
        </authorList>
    </citation>
    <scope>NUCLEOTIDE SEQUENCE [LARGE SCALE GENOMIC DNA]</scope>
    <source>
        <strain evidence="5 6">DSM 5885</strain>
    </source>
</reference>
<evidence type="ECO:0000256" key="3">
    <source>
        <dbReference type="ARBA" id="ARBA00022833"/>
    </source>
</evidence>
<dbReference type="GO" id="GO:1900378">
    <property type="term" value="P:positive regulation of secondary metabolite biosynthetic process"/>
    <property type="evidence" value="ECO:0007669"/>
    <property type="project" value="TreeGrafter"/>
</dbReference>
<evidence type="ECO:0000256" key="1">
    <source>
        <dbReference type="ARBA" id="ARBA00022723"/>
    </source>
</evidence>
<evidence type="ECO:0000313" key="6">
    <source>
        <dbReference type="Proteomes" id="UP000198607"/>
    </source>
</evidence>
<dbReference type="PANTHER" id="PTHR38777:SF1">
    <property type="entry name" value="DNAK SUPPRESSOR PROTEIN"/>
    <property type="match status" value="1"/>
</dbReference>
<keyword evidence="1" id="KW-0479">Metal-binding</keyword>
<accession>A0A1G8LC84</accession>
<dbReference type="AlphaFoldDB" id="A0A1G8LC84"/>
<name>A0A1G8LC84_9RHOO</name>
<sequence length="76" mass="8396">MNDITDWATHAEEEDREGALEAQAIRAGLQGKTVEDSAYECHMCGAAIYQDRREAYPGVQTCVDCQAELEDAINAF</sequence>
<dbReference type="InterPro" id="IPR000962">
    <property type="entry name" value="Znf_DskA_TraR"/>
</dbReference>
<keyword evidence="2" id="KW-0863">Zinc-finger</keyword>
<dbReference type="Proteomes" id="UP000198607">
    <property type="component" value="Unassembled WGS sequence"/>
</dbReference>